<keyword evidence="3" id="KW-0805">Transcription regulation</keyword>
<dbReference type="InterPro" id="IPR015424">
    <property type="entry name" value="PyrdxlP-dep_Trfase"/>
</dbReference>
<dbReference type="InterPro" id="IPR015421">
    <property type="entry name" value="PyrdxlP-dep_Trfase_major"/>
</dbReference>
<proteinExistence type="inferred from homology"/>
<gene>
    <name evidence="7" type="primary">ydcR_5</name>
    <name evidence="7" type="ORF">LAL4801_05069</name>
</gene>
<dbReference type="Pfam" id="PF00392">
    <property type="entry name" value="GntR"/>
    <property type="match status" value="1"/>
</dbReference>
<protein>
    <submittedName>
        <fullName evidence="7">Putative HTH-type transcriptional regulator YdcR</fullName>
    </submittedName>
</protein>
<dbReference type="Gene3D" id="1.10.10.10">
    <property type="entry name" value="Winged helix-like DNA-binding domain superfamily/Winged helix DNA-binding domain"/>
    <property type="match status" value="1"/>
</dbReference>
<dbReference type="SUPFAM" id="SSF53383">
    <property type="entry name" value="PLP-dependent transferases"/>
    <property type="match status" value="1"/>
</dbReference>
<dbReference type="CDD" id="cd07377">
    <property type="entry name" value="WHTH_GntR"/>
    <property type="match status" value="1"/>
</dbReference>
<evidence type="ECO:0000256" key="2">
    <source>
        <dbReference type="ARBA" id="ARBA00022898"/>
    </source>
</evidence>
<dbReference type="GO" id="GO:0030170">
    <property type="term" value="F:pyridoxal phosphate binding"/>
    <property type="evidence" value="ECO:0007669"/>
    <property type="project" value="InterPro"/>
</dbReference>
<dbReference type="InterPro" id="IPR036388">
    <property type="entry name" value="WH-like_DNA-bd_sf"/>
</dbReference>
<dbReference type="Gene3D" id="3.40.640.10">
    <property type="entry name" value="Type I PLP-dependent aspartate aminotransferase-like (Major domain)"/>
    <property type="match status" value="1"/>
</dbReference>
<dbReference type="RefSeq" id="WP_208984678.1">
    <property type="nucleotide sequence ID" value="NZ_CXST01000003.1"/>
</dbReference>
<accession>A0A0M6YCS1</accession>
<comment type="similarity">
    <text evidence="1">In the C-terminal section; belongs to the class-I pyridoxal-phosphate-dependent aminotransferase family.</text>
</comment>
<organism evidence="7 8">
    <name type="scientific">Roseibium aggregatum</name>
    <dbReference type="NCBI Taxonomy" id="187304"/>
    <lineage>
        <taxon>Bacteria</taxon>
        <taxon>Pseudomonadati</taxon>
        <taxon>Pseudomonadota</taxon>
        <taxon>Alphaproteobacteria</taxon>
        <taxon>Hyphomicrobiales</taxon>
        <taxon>Stappiaceae</taxon>
        <taxon>Roseibium</taxon>
    </lineage>
</organism>
<evidence type="ECO:0000256" key="4">
    <source>
        <dbReference type="ARBA" id="ARBA00023125"/>
    </source>
</evidence>
<evidence type="ECO:0000259" key="6">
    <source>
        <dbReference type="PROSITE" id="PS50949"/>
    </source>
</evidence>
<dbReference type="InterPro" id="IPR015422">
    <property type="entry name" value="PyrdxlP-dep_Trfase_small"/>
</dbReference>
<evidence type="ECO:0000256" key="5">
    <source>
        <dbReference type="ARBA" id="ARBA00023163"/>
    </source>
</evidence>
<keyword evidence="5" id="KW-0804">Transcription</keyword>
<keyword evidence="8" id="KW-1185">Reference proteome</keyword>
<dbReference type="PROSITE" id="PS50949">
    <property type="entry name" value="HTH_GNTR"/>
    <property type="match status" value="1"/>
</dbReference>
<dbReference type="SUPFAM" id="SSF46785">
    <property type="entry name" value="Winged helix' DNA-binding domain"/>
    <property type="match status" value="1"/>
</dbReference>
<dbReference type="InterPro" id="IPR004839">
    <property type="entry name" value="Aminotransferase_I/II_large"/>
</dbReference>
<dbReference type="STRING" id="187304.B0E33_11560"/>
<dbReference type="GO" id="GO:0003700">
    <property type="term" value="F:DNA-binding transcription factor activity"/>
    <property type="evidence" value="ECO:0007669"/>
    <property type="project" value="InterPro"/>
</dbReference>
<sequence>MTMWIPNIEAAGGPIYLAIADALEADIKTGALAQGDRLPPQRELAYQLGVTLGTITRAYGEAERRRLVKGETGRGTYIASETQKVSPLAPKEDEPETCDLARNFAYPHLNPSLSDGLTRMARTVGIDRLNGFVPSEGLKAHRETGALVFKDYGLEADPDRVAVTCGAQHGIQVTCQALFRPGDAVAVDRFTYPSIFSSFASIGLKPVPLPALIRADGGFGAMDPAALAQAANTHGVKGVFLMPNMQNPTTHTMSVEERQDLVAVARQFDLKIVEDDPYTPFLPDALPAFGALAPERTASIASISKVCSPGSRIGFVHVPGPFGDSIRNKIGESTWMASPITAELIAGWVREGHLFKTLRLKRKANRTRFLAARELLAPHFLQSDVNKVFGWLRLPETVDPDALQNALGHQGISVLSSRYFQAKDHQPAPYLRLTFGSEQSDDRFRWALQRIRSTIGQLAELPDLTRPVG</sequence>
<dbReference type="PANTHER" id="PTHR46577">
    <property type="entry name" value="HTH-TYPE TRANSCRIPTIONAL REGULATORY PROTEIN GABR"/>
    <property type="match status" value="1"/>
</dbReference>
<name>A0A0M6YCS1_9HYPH</name>
<dbReference type="EMBL" id="CXST01000003">
    <property type="protein sequence ID" value="CTQ46610.1"/>
    <property type="molecule type" value="Genomic_DNA"/>
</dbReference>
<evidence type="ECO:0000256" key="3">
    <source>
        <dbReference type="ARBA" id="ARBA00023015"/>
    </source>
</evidence>
<dbReference type="GO" id="GO:0003677">
    <property type="term" value="F:DNA binding"/>
    <property type="evidence" value="ECO:0007669"/>
    <property type="project" value="UniProtKB-KW"/>
</dbReference>
<dbReference type="InterPro" id="IPR051446">
    <property type="entry name" value="HTH_trans_reg/aminotransferase"/>
</dbReference>
<dbReference type="InterPro" id="IPR000524">
    <property type="entry name" value="Tscrpt_reg_HTH_GntR"/>
</dbReference>
<dbReference type="InterPro" id="IPR036390">
    <property type="entry name" value="WH_DNA-bd_sf"/>
</dbReference>
<feature type="domain" description="HTH gntR-type" evidence="6">
    <location>
        <begin position="13"/>
        <end position="81"/>
    </location>
</feature>
<evidence type="ECO:0000313" key="8">
    <source>
        <dbReference type="Proteomes" id="UP000048926"/>
    </source>
</evidence>
<keyword evidence="4" id="KW-0238">DNA-binding</keyword>
<keyword evidence="2" id="KW-0663">Pyridoxal phosphate</keyword>
<evidence type="ECO:0000256" key="1">
    <source>
        <dbReference type="ARBA" id="ARBA00005384"/>
    </source>
</evidence>
<dbReference type="Pfam" id="PF00155">
    <property type="entry name" value="Aminotran_1_2"/>
    <property type="match status" value="1"/>
</dbReference>
<dbReference type="Proteomes" id="UP000048926">
    <property type="component" value="Unassembled WGS sequence"/>
</dbReference>
<dbReference type="Gene3D" id="3.90.1150.10">
    <property type="entry name" value="Aspartate Aminotransferase, domain 1"/>
    <property type="match status" value="1"/>
</dbReference>
<dbReference type="AlphaFoldDB" id="A0A0M6YCS1"/>
<dbReference type="SMART" id="SM00345">
    <property type="entry name" value="HTH_GNTR"/>
    <property type="match status" value="1"/>
</dbReference>
<dbReference type="CDD" id="cd00609">
    <property type="entry name" value="AAT_like"/>
    <property type="match status" value="1"/>
</dbReference>
<evidence type="ECO:0000313" key="7">
    <source>
        <dbReference type="EMBL" id="CTQ46610.1"/>
    </source>
</evidence>
<dbReference type="PANTHER" id="PTHR46577:SF1">
    <property type="entry name" value="HTH-TYPE TRANSCRIPTIONAL REGULATORY PROTEIN GABR"/>
    <property type="match status" value="1"/>
</dbReference>
<reference evidence="8" key="1">
    <citation type="submission" date="2015-07" db="EMBL/GenBank/DDBJ databases">
        <authorList>
            <person name="Rodrigo-Torres Lidia"/>
            <person name="Arahal R.David."/>
        </authorList>
    </citation>
    <scope>NUCLEOTIDE SEQUENCE [LARGE SCALE GENOMIC DNA]</scope>
    <source>
        <strain evidence="8">CECT 4801</strain>
    </source>
</reference>